<protein>
    <submittedName>
        <fullName evidence="2">Uncharacterized protein</fullName>
    </submittedName>
</protein>
<dbReference type="GO" id="GO:0015629">
    <property type="term" value="C:actin cytoskeleton"/>
    <property type="evidence" value="ECO:0007669"/>
    <property type="project" value="TreeGrafter"/>
</dbReference>
<dbReference type="InterPro" id="IPR030127">
    <property type="entry name" value="MTSS1/MTSS2"/>
</dbReference>
<dbReference type="GO" id="GO:0032233">
    <property type="term" value="P:positive regulation of actin filament bundle assembly"/>
    <property type="evidence" value="ECO:0007669"/>
    <property type="project" value="TreeGrafter"/>
</dbReference>
<feature type="region of interest" description="Disordered" evidence="1">
    <location>
        <begin position="278"/>
        <end position="299"/>
    </location>
</feature>
<dbReference type="GO" id="GO:0034334">
    <property type="term" value="P:adherens junction maintenance"/>
    <property type="evidence" value="ECO:0007669"/>
    <property type="project" value="TreeGrafter"/>
</dbReference>
<dbReference type="PANTHER" id="PTHR15708">
    <property type="entry name" value="ACTIN BUNDLING/MISSING IN METASTASIS-RELATED"/>
    <property type="match status" value="1"/>
</dbReference>
<feature type="compositionally biased region" description="Polar residues" evidence="1">
    <location>
        <begin position="286"/>
        <end position="299"/>
    </location>
</feature>
<dbReference type="PANTHER" id="PTHR15708:SF10">
    <property type="entry name" value="PROTEIN MTSS 1"/>
    <property type="match status" value="1"/>
</dbReference>
<name>A0AAD7S280_9TELE</name>
<reference evidence="2" key="1">
    <citation type="journal article" date="2023" name="Science">
        <title>Genome structures resolve the early diversification of teleost fishes.</title>
        <authorList>
            <person name="Parey E."/>
            <person name="Louis A."/>
            <person name="Montfort J."/>
            <person name="Bouchez O."/>
            <person name="Roques C."/>
            <person name="Iampietro C."/>
            <person name="Lluch J."/>
            <person name="Castinel A."/>
            <person name="Donnadieu C."/>
            <person name="Desvignes T."/>
            <person name="Floi Bucao C."/>
            <person name="Jouanno E."/>
            <person name="Wen M."/>
            <person name="Mejri S."/>
            <person name="Dirks R."/>
            <person name="Jansen H."/>
            <person name="Henkel C."/>
            <person name="Chen W.J."/>
            <person name="Zahm M."/>
            <person name="Cabau C."/>
            <person name="Klopp C."/>
            <person name="Thompson A.W."/>
            <person name="Robinson-Rechavi M."/>
            <person name="Braasch I."/>
            <person name="Lecointre G."/>
            <person name="Bobe J."/>
            <person name="Postlethwait J.H."/>
            <person name="Berthelot C."/>
            <person name="Roest Crollius H."/>
            <person name="Guiguen Y."/>
        </authorList>
    </citation>
    <scope>NUCLEOTIDE SEQUENCE</scope>
    <source>
        <strain evidence="2">NC1722</strain>
    </source>
</reference>
<feature type="region of interest" description="Disordered" evidence="1">
    <location>
        <begin position="112"/>
        <end position="213"/>
    </location>
</feature>
<keyword evidence="3" id="KW-1185">Reference proteome</keyword>
<feature type="compositionally biased region" description="Low complexity" evidence="1">
    <location>
        <begin position="152"/>
        <end position="166"/>
    </location>
</feature>
<dbReference type="GO" id="GO:0009898">
    <property type="term" value="C:cytoplasmic side of plasma membrane"/>
    <property type="evidence" value="ECO:0007669"/>
    <property type="project" value="TreeGrafter"/>
</dbReference>
<proteinExistence type="predicted"/>
<feature type="region of interest" description="Disordered" evidence="1">
    <location>
        <begin position="40"/>
        <end position="88"/>
    </location>
</feature>
<organism evidence="2 3">
    <name type="scientific">Aldrovandia affinis</name>
    <dbReference type="NCBI Taxonomy" id="143900"/>
    <lineage>
        <taxon>Eukaryota</taxon>
        <taxon>Metazoa</taxon>
        <taxon>Chordata</taxon>
        <taxon>Craniata</taxon>
        <taxon>Vertebrata</taxon>
        <taxon>Euteleostomi</taxon>
        <taxon>Actinopterygii</taxon>
        <taxon>Neopterygii</taxon>
        <taxon>Teleostei</taxon>
        <taxon>Notacanthiformes</taxon>
        <taxon>Halosauridae</taxon>
        <taxon>Aldrovandia</taxon>
    </lineage>
</organism>
<dbReference type="GO" id="GO:0005543">
    <property type="term" value="F:phospholipid binding"/>
    <property type="evidence" value="ECO:0007669"/>
    <property type="project" value="TreeGrafter"/>
</dbReference>
<evidence type="ECO:0000313" key="2">
    <source>
        <dbReference type="EMBL" id="KAJ8394629.1"/>
    </source>
</evidence>
<dbReference type="GO" id="GO:0003779">
    <property type="term" value="F:actin binding"/>
    <property type="evidence" value="ECO:0007669"/>
    <property type="project" value="InterPro"/>
</dbReference>
<sequence>MLGEVTHLQTISDDLKALTMTSPCQRKVIFDLKGSDYSWSYQTPPSSPSTTMSRKSSMCSSLNSVNSSDSRSSGSHTHSPSSPYRYRSSTLPLQAPARLSSISSHDSGFISQDAFQSKSPSPMPPEAIPQHTPSSSASSDASETCQSASECGSPSSANSPTSANSGCTAAPPEKSNGYDHYGPAEPPYLTGGGPGRPLPFLHHPPHSSSSLRGAWSRPGSALLPDYPHYCTLGPGMIPSSRVPSWKDWAKPGPYDQPMVNTLRRNKERREVVDGVNAAVHHGVAPTSPQETMSGTSPHF</sequence>
<dbReference type="Proteomes" id="UP001221898">
    <property type="component" value="Unassembled WGS sequence"/>
</dbReference>
<feature type="compositionally biased region" description="Low complexity" evidence="1">
    <location>
        <begin position="198"/>
        <end position="211"/>
    </location>
</feature>
<evidence type="ECO:0000313" key="3">
    <source>
        <dbReference type="Proteomes" id="UP001221898"/>
    </source>
</evidence>
<evidence type="ECO:0000256" key="1">
    <source>
        <dbReference type="SAM" id="MobiDB-lite"/>
    </source>
</evidence>
<accession>A0AAD7S280</accession>
<gene>
    <name evidence="2" type="ORF">AAFF_G00044320</name>
</gene>
<dbReference type="AlphaFoldDB" id="A0AAD7S280"/>
<comment type="caution">
    <text evidence="2">The sequence shown here is derived from an EMBL/GenBank/DDBJ whole genome shotgun (WGS) entry which is preliminary data.</text>
</comment>
<dbReference type="EMBL" id="JAINUG010000124">
    <property type="protein sequence ID" value="KAJ8394629.1"/>
    <property type="molecule type" value="Genomic_DNA"/>
</dbReference>